<evidence type="ECO:0000313" key="1">
    <source>
        <dbReference type="EMBL" id="GAE46176.1"/>
    </source>
</evidence>
<comment type="caution">
    <text evidence="1">The sequence shown here is derived from an EMBL/GenBank/DDBJ whole genome shotgun (WGS) entry which is preliminary data.</text>
</comment>
<sequence>MNLASAYKKIGGNPSFKWSYVSCPKKAPPNPAVFGDLEGVTKSINEAKQRFSDWEQKWDILNRKYNPSILELDLYALRQNIETQGNDLLPLFTSTVQSDINDDALFNKQVSIQERIAKFLVQIQQFEQVKPIVSESFETELSNLKSVTRLKPIFELIAKDPRPTLSWFQQERQNEIYNFIQESKNIHKKYQQELSATLEIYEEEILDDRTFQMLERFETTYQSPVRIFNGSSVEIVNG</sequence>
<gene>
    <name evidence="1" type="ORF">JCM21738_3048</name>
</gene>
<dbReference type="EMBL" id="BAUW01000038">
    <property type="protein sequence ID" value="GAE46176.1"/>
    <property type="molecule type" value="Genomic_DNA"/>
</dbReference>
<reference evidence="1 2" key="1">
    <citation type="submission" date="2013-12" db="EMBL/GenBank/DDBJ databases">
        <title>NBRP : Genome information of microbial organism related human and environment.</title>
        <authorList>
            <person name="Hattori M."/>
            <person name="Oshima K."/>
            <person name="Inaba H."/>
            <person name="Suda W."/>
            <person name="Sakamoto M."/>
            <person name="Iino T."/>
            <person name="Kitahara M."/>
            <person name="Oshida Y."/>
            <person name="Iida T."/>
            <person name="Kudo T."/>
            <person name="Itoh T."/>
            <person name="Ahmed I."/>
            <person name="Ohkuma M."/>
        </authorList>
    </citation>
    <scope>NUCLEOTIDE SEQUENCE [LARGE SCALE GENOMIC DNA]</scope>
    <source>
        <strain evidence="1 2">JCM 21738</strain>
    </source>
</reference>
<protein>
    <submittedName>
        <fullName evidence="1">Uncharacterized protein</fullName>
    </submittedName>
</protein>
<keyword evidence="2" id="KW-1185">Reference proteome</keyword>
<proteinExistence type="predicted"/>
<evidence type="ECO:0000313" key="2">
    <source>
        <dbReference type="Proteomes" id="UP000018949"/>
    </source>
</evidence>
<dbReference type="Proteomes" id="UP000018949">
    <property type="component" value="Unassembled WGS sequence"/>
</dbReference>
<name>W4RPC5_9BACI</name>
<organism evidence="1 2">
    <name type="scientific">Mesobacillus boroniphilus JCM 21738</name>
    <dbReference type="NCBI Taxonomy" id="1294265"/>
    <lineage>
        <taxon>Bacteria</taxon>
        <taxon>Bacillati</taxon>
        <taxon>Bacillota</taxon>
        <taxon>Bacilli</taxon>
        <taxon>Bacillales</taxon>
        <taxon>Bacillaceae</taxon>
        <taxon>Mesobacillus</taxon>
    </lineage>
</organism>
<accession>W4RPC5</accession>
<dbReference type="AlphaFoldDB" id="W4RPC5"/>